<keyword evidence="1" id="KW-0238">DNA-binding</keyword>
<evidence type="ECO:0000313" key="3">
    <source>
        <dbReference type="EMBL" id="BCA89474.1"/>
    </source>
</evidence>
<reference evidence="4" key="1">
    <citation type="journal article" date="2020" name="Microbiol. Resour. Announc.">
        <title>Complete Genome Sequence of Adlercreutzia sp. Strain 8CFCBH1, a Potent Producer of Equol, Isolated from Healthy Japanese Feces.</title>
        <authorList>
            <person name="Ogata Y."/>
            <person name="Sakamoto M."/>
            <person name="Ohkuma M."/>
            <person name="Hattori M."/>
            <person name="Suda W."/>
        </authorList>
    </citation>
    <scope>NUCLEOTIDE SEQUENCE [LARGE SCALE GENOMIC DNA]</scope>
    <source>
        <strain evidence="4">8CFCBH1</strain>
    </source>
</reference>
<dbReference type="PANTHER" id="PTHR46558:SF4">
    <property type="entry name" value="DNA-BIDING PHAGE PROTEIN"/>
    <property type="match status" value="1"/>
</dbReference>
<dbReference type="RefSeq" id="WP_173114307.1">
    <property type="nucleotide sequence ID" value="NZ_AP022829.1"/>
</dbReference>
<accession>A0A6F8SNX9</accession>
<dbReference type="Proteomes" id="UP000501727">
    <property type="component" value="Chromosome"/>
</dbReference>
<dbReference type="SMART" id="SM00530">
    <property type="entry name" value="HTH_XRE"/>
    <property type="match status" value="1"/>
</dbReference>
<dbReference type="PANTHER" id="PTHR46558">
    <property type="entry name" value="TRACRIPTIONAL REGULATORY PROTEIN-RELATED-RELATED"/>
    <property type="match status" value="1"/>
</dbReference>
<dbReference type="InterPro" id="IPR001387">
    <property type="entry name" value="Cro/C1-type_HTH"/>
</dbReference>
<dbReference type="EMBL" id="AP022829">
    <property type="protein sequence ID" value="BCA89474.1"/>
    <property type="molecule type" value="Genomic_DNA"/>
</dbReference>
<dbReference type="NCBIfam" id="TIGR01439">
    <property type="entry name" value="lp_hng_hel_AbrB"/>
    <property type="match status" value="1"/>
</dbReference>
<feature type="domain" description="HTH cro/C1-type" evidence="2">
    <location>
        <begin position="6"/>
        <end position="60"/>
    </location>
</feature>
<dbReference type="SUPFAM" id="SSF89447">
    <property type="entry name" value="AbrB/MazE/MraZ-like"/>
    <property type="match status" value="1"/>
</dbReference>
<dbReference type="GO" id="GO:0003677">
    <property type="term" value="F:DNA binding"/>
    <property type="evidence" value="ECO:0007669"/>
    <property type="project" value="UniProtKB-KW"/>
</dbReference>
<dbReference type="InterPro" id="IPR037914">
    <property type="entry name" value="SpoVT-AbrB_sf"/>
</dbReference>
<name>A0A6F8SNX9_9ACTN</name>
<dbReference type="Pfam" id="PF04014">
    <property type="entry name" value="MazE_antitoxin"/>
    <property type="match status" value="1"/>
</dbReference>
<dbReference type="AlphaFoldDB" id="A0A6F8SNX9"/>
<keyword evidence="4" id="KW-1185">Reference proteome</keyword>
<evidence type="ECO:0000313" key="4">
    <source>
        <dbReference type="Proteomes" id="UP000501727"/>
    </source>
</evidence>
<dbReference type="SMART" id="SM00966">
    <property type="entry name" value="SpoVT_AbrB"/>
    <property type="match status" value="1"/>
</dbReference>
<evidence type="ECO:0000256" key="1">
    <source>
        <dbReference type="ARBA" id="ARBA00023125"/>
    </source>
</evidence>
<sequence>MISQNIATLRRLNELTQEELAARLGVSRQTVAKWEAAESMPDLVNAQALAALFGVTLDNLVTHSEEAAGFPVPSRGKHIFGIVRMGERGQIVIPKKARDIFDLTVGSELLVLGDESQGIALQKVEDAEVMLEAYGRAIEQRQIPVPPATARHQGGSSS</sequence>
<dbReference type="Gene3D" id="2.10.260.10">
    <property type="match status" value="1"/>
</dbReference>
<gene>
    <name evidence="3" type="ORF">ADCFC_19710</name>
</gene>
<reference evidence="4" key="2">
    <citation type="submission" date="2020-03" db="EMBL/GenBank/DDBJ databases">
        <title>Complete Genome Sequence of Adlercreutzia sp. strain 8CFCBH1 Producing Equol, Isolated from Healthy Japanese Feces.</title>
        <authorList>
            <person name="Ogata Y."/>
            <person name="Sakamoto M."/>
            <person name="Ohkuma M."/>
            <person name="Hattori M."/>
            <person name="Suda W."/>
        </authorList>
    </citation>
    <scope>NUCLEOTIDE SEQUENCE [LARGE SCALE GENOMIC DNA]</scope>
    <source>
        <strain evidence="4">8CFCBH1</strain>
    </source>
</reference>
<organism evidence="3 4">
    <name type="scientific">Adlercreutzia hattorii</name>
    <dbReference type="NCBI Taxonomy" id="2707299"/>
    <lineage>
        <taxon>Bacteria</taxon>
        <taxon>Bacillati</taxon>
        <taxon>Actinomycetota</taxon>
        <taxon>Coriobacteriia</taxon>
        <taxon>Eggerthellales</taxon>
        <taxon>Eggerthellaceae</taxon>
        <taxon>Adlercreutzia</taxon>
    </lineage>
</organism>
<dbReference type="KEGG" id="ahat:ADCFC_20930"/>
<proteinExistence type="predicted"/>
<dbReference type="PROSITE" id="PS50943">
    <property type="entry name" value="HTH_CROC1"/>
    <property type="match status" value="1"/>
</dbReference>
<dbReference type="InterPro" id="IPR010982">
    <property type="entry name" value="Lambda_DNA-bd_dom_sf"/>
</dbReference>
<dbReference type="CDD" id="cd00093">
    <property type="entry name" value="HTH_XRE"/>
    <property type="match status" value="1"/>
</dbReference>
<dbReference type="Pfam" id="PF01381">
    <property type="entry name" value="HTH_3"/>
    <property type="match status" value="1"/>
</dbReference>
<dbReference type="Gene3D" id="1.10.260.40">
    <property type="entry name" value="lambda repressor-like DNA-binding domains"/>
    <property type="match status" value="1"/>
</dbReference>
<dbReference type="InterPro" id="IPR007159">
    <property type="entry name" value="SpoVT-AbrB_dom"/>
</dbReference>
<protein>
    <submittedName>
        <fullName evidence="3">AbrB family transcriptional regulator</fullName>
    </submittedName>
</protein>
<dbReference type="SUPFAM" id="SSF47413">
    <property type="entry name" value="lambda repressor-like DNA-binding domains"/>
    <property type="match status" value="1"/>
</dbReference>
<evidence type="ECO:0000259" key="2">
    <source>
        <dbReference type="PROSITE" id="PS50943"/>
    </source>
</evidence>